<dbReference type="Proteomes" id="UP000304953">
    <property type="component" value="Unassembled WGS sequence"/>
</dbReference>
<dbReference type="EMBL" id="SRYA01000060">
    <property type="protein sequence ID" value="TGY91355.1"/>
    <property type="molecule type" value="Genomic_DNA"/>
</dbReference>
<evidence type="ECO:0000313" key="2">
    <source>
        <dbReference type="Proteomes" id="UP000304953"/>
    </source>
</evidence>
<organism evidence="1 2">
    <name type="scientific">Petralouisia muris</name>
    <dbReference type="NCBI Taxonomy" id="3032872"/>
    <lineage>
        <taxon>Bacteria</taxon>
        <taxon>Bacillati</taxon>
        <taxon>Bacillota</taxon>
        <taxon>Clostridia</taxon>
        <taxon>Lachnospirales</taxon>
        <taxon>Lachnospiraceae</taxon>
        <taxon>Petralouisia</taxon>
    </lineage>
</organism>
<keyword evidence="2" id="KW-1185">Reference proteome</keyword>
<accession>A0AC61RQK5</accession>
<name>A0AC61RQK5_9FIRM</name>
<gene>
    <name evidence="1" type="ORF">E5329_21425</name>
</gene>
<comment type="caution">
    <text evidence="1">The sequence shown here is derived from an EMBL/GenBank/DDBJ whole genome shotgun (WGS) entry which is preliminary data.</text>
</comment>
<proteinExistence type="predicted"/>
<sequence>MEGRPVYEVVSGLLEIFSAMFQGYCLQYFIGSFMESRMQSRKINALAATVLYGVLRLGVGFFLPKSYGSFGTFVKLAAIMCTILVVVLLCYRGVEKLTVFLIGAFMAANEISFFLSYMIFKLEDKVFRLWDWEIVSERMFSLEVYYMVSVIIVIGLNALRCVAASALLYFSLKRIVKDYREKDYCIHRTELLFILAPALVSLMICTLLRVTVETTESSIPELLYDRYPLLIIIVPVILLLLLFSIMSGVKLFQDMIGWNREKSSRIILEKQVSCLQEHMGEMERVYSGIRGMRHDMKNTVSVIMQLAAGKEEGREKELYAYLEELNRSMDRLEFRFKTGNTVVDTLLNMKYHEITRLVPDLQMDVEELKFPEKLFIQSYDIGIILGNALDNAIEACRKLKAKEPDAEAFIRISSFQRRELFFLNVENSFDGMLVRKPQKEFPVTDKADRENHGIGLVNIKSTAEKYLGTTDFKVKGRVFILSVMMKNEKEEK</sequence>
<protein>
    <submittedName>
        <fullName evidence="1">GHKL domain-containing protein</fullName>
    </submittedName>
</protein>
<evidence type="ECO:0000313" key="1">
    <source>
        <dbReference type="EMBL" id="TGY91355.1"/>
    </source>
</evidence>
<reference evidence="1" key="1">
    <citation type="submission" date="2019-04" db="EMBL/GenBank/DDBJ databases">
        <title>Microbes associate with the intestines of laboratory mice.</title>
        <authorList>
            <person name="Navarre W."/>
            <person name="Wong E."/>
            <person name="Huang K."/>
            <person name="Tropini C."/>
            <person name="Ng K."/>
            <person name="Yu B."/>
        </authorList>
    </citation>
    <scope>NUCLEOTIDE SEQUENCE</scope>
    <source>
        <strain evidence="1">NM01_1-7b</strain>
    </source>
</reference>